<name>A0ACC3AI01_9EURO</name>
<sequence length="561" mass="61772">MLGDNPERTRNPLTRAIRRRNAKTVNFAPPTYYEPEEREWSDEEEEDHEGEDEPDGHGQNNAEEERQAQQSQQSQQVQQIHQPTDQQKAQPAAATIHRVGDNDDIDEDDEEPSSPIKPEASTPATLQTTSQDAVQRSRKGVVRNTDSFFRDDTVETKKISLTPRLLRGDGDSSAPAEQEVKQRASLDTFDRITADEKSKDGKRKEKKGMLSGLFKRKDKSGKASKSDTEDADRASEDSGRSPQSKDSVEGDVTPERKPGKLQKTPPSVVSPKQSPTETRAPQRDLASVTAQHQSLSASLDPSPAAPRSQTGTSHETEQSGNLGMTHQTPGRFPSLNEKRSVFAPITGALRSKNASQDMDDSTLKPIYSKRAKERFAIDDSDSEDDSTPTAHSSILHRSISPLDANDRNVGRPGSEQRVSPPDMQDRQSPPGLMQAPVPTEARPEAVRPTAAEMTPTSPSEQTASTSKHSPSVATHTPSTSRSTPTWSDASLRSYMDNDQDVRDLLVIVHDKTNVQPVGPDHPLMNGLFMSEKVKLADMQTQLDSMLMTWLAKKNRPGTTRA</sequence>
<dbReference type="Proteomes" id="UP001172386">
    <property type="component" value="Unassembled WGS sequence"/>
</dbReference>
<keyword evidence="2" id="KW-1185">Reference proteome</keyword>
<accession>A0ACC3AI01</accession>
<protein>
    <submittedName>
        <fullName evidence="1">Protein phosphatase regulator</fullName>
    </submittedName>
</protein>
<evidence type="ECO:0000313" key="2">
    <source>
        <dbReference type="Proteomes" id="UP001172386"/>
    </source>
</evidence>
<organism evidence="1 2">
    <name type="scientific">Neophaeococcomyces mojaviensis</name>
    <dbReference type="NCBI Taxonomy" id="3383035"/>
    <lineage>
        <taxon>Eukaryota</taxon>
        <taxon>Fungi</taxon>
        <taxon>Dikarya</taxon>
        <taxon>Ascomycota</taxon>
        <taxon>Pezizomycotina</taxon>
        <taxon>Eurotiomycetes</taxon>
        <taxon>Chaetothyriomycetidae</taxon>
        <taxon>Chaetothyriales</taxon>
        <taxon>Chaetothyriales incertae sedis</taxon>
        <taxon>Neophaeococcomyces</taxon>
    </lineage>
</organism>
<gene>
    <name evidence="1" type="primary">BUD14_2</name>
    <name evidence="1" type="ORF">H2198_001146</name>
</gene>
<dbReference type="EMBL" id="JAPDRQ010000012">
    <property type="protein sequence ID" value="KAJ9662918.1"/>
    <property type="molecule type" value="Genomic_DNA"/>
</dbReference>
<proteinExistence type="predicted"/>
<evidence type="ECO:0000313" key="1">
    <source>
        <dbReference type="EMBL" id="KAJ9662918.1"/>
    </source>
</evidence>
<comment type="caution">
    <text evidence="1">The sequence shown here is derived from an EMBL/GenBank/DDBJ whole genome shotgun (WGS) entry which is preliminary data.</text>
</comment>
<reference evidence="1" key="1">
    <citation type="submission" date="2022-10" db="EMBL/GenBank/DDBJ databases">
        <title>Culturing micro-colonial fungi from biological soil crusts in the Mojave desert and describing Neophaeococcomyces mojavensis, and introducing the new genera and species Taxawa tesnikishii.</title>
        <authorList>
            <person name="Kurbessoian T."/>
            <person name="Stajich J.E."/>
        </authorList>
    </citation>
    <scope>NUCLEOTIDE SEQUENCE</scope>
    <source>
        <strain evidence="1">JES_112</strain>
    </source>
</reference>